<protein>
    <recommendedName>
        <fullName evidence="4">Reverse transcriptase domain-containing protein</fullName>
    </recommendedName>
</protein>
<proteinExistence type="predicted"/>
<dbReference type="PANTHER" id="PTHR33116:SF79">
    <property type="entry name" value="REVERSE TRANSCRIPTASE DOMAIN, ZINC FINGER, CCHC-TYPE-RELATED"/>
    <property type="match status" value="1"/>
</dbReference>
<dbReference type="EMBL" id="NBSK02000002">
    <property type="protein sequence ID" value="KAJ0223214.1"/>
    <property type="molecule type" value="Genomic_DNA"/>
</dbReference>
<keyword evidence="1" id="KW-0812">Transmembrane</keyword>
<keyword evidence="1" id="KW-1133">Transmembrane helix</keyword>
<evidence type="ECO:0008006" key="4">
    <source>
        <dbReference type="Google" id="ProtNLM"/>
    </source>
</evidence>
<feature type="transmembrane region" description="Helical" evidence="1">
    <location>
        <begin position="282"/>
        <end position="304"/>
    </location>
</feature>
<name>A0A9R1WG66_LACSA</name>
<keyword evidence="3" id="KW-1185">Reference proteome</keyword>
<dbReference type="AlphaFoldDB" id="A0A9R1WG66"/>
<organism evidence="2 3">
    <name type="scientific">Lactuca sativa</name>
    <name type="common">Garden lettuce</name>
    <dbReference type="NCBI Taxonomy" id="4236"/>
    <lineage>
        <taxon>Eukaryota</taxon>
        <taxon>Viridiplantae</taxon>
        <taxon>Streptophyta</taxon>
        <taxon>Embryophyta</taxon>
        <taxon>Tracheophyta</taxon>
        <taxon>Spermatophyta</taxon>
        <taxon>Magnoliopsida</taxon>
        <taxon>eudicotyledons</taxon>
        <taxon>Gunneridae</taxon>
        <taxon>Pentapetalae</taxon>
        <taxon>asterids</taxon>
        <taxon>campanulids</taxon>
        <taxon>Asterales</taxon>
        <taxon>Asteraceae</taxon>
        <taxon>Cichorioideae</taxon>
        <taxon>Cichorieae</taxon>
        <taxon>Lactucinae</taxon>
        <taxon>Lactuca</taxon>
    </lineage>
</organism>
<dbReference type="Proteomes" id="UP000235145">
    <property type="component" value="Unassembled WGS sequence"/>
</dbReference>
<sequence length="340" mass="37835">MKGLNVTMRATCNKGLFYGVKIGNGDPLISHLFYADDAIFVGEWSQNNLKNLARILRCFHITSGLKVNFHKSKVFGIGISQNITRGWANLLGCVARTLPFNYLGVSVGANMNHIKNWQPIVDMFNSKLSTWKAKTLSFGGRLTLINSVLGNIPTYYLSLFKAPCEVTNSIEKLRRQLLWGHKLDNTSLWSQVITSIHNLSDKPADHLSKKIIVGVWNNIAGAKLDIEKKGVQFNIIIQKSVSSGTDTLFWQDEWIHGGKLKDRFPGLYSIERKKDVKWMKDFNLAGAGLSLELAQLIAVVALFITGVASDSWKFGLDSSGIFTTRAMCAKMVGNNMSFSL</sequence>
<reference evidence="2 3" key="1">
    <citation type="journal article" date="2017" name="Nat. Commun.">
        <title>Genome assembly with in vitro proximity ligation data and whole-genome triplication in lettuce.</title>
        <authorList>
            <person name="Reyes-Chin-Wo S."/>
            <person name="Wang Z."/>
            <person name="Yang X."/>
            <person name="Kozik A."/>
            <person name="Arikit S."/>
            <person name="Song C."/>
            <person name="Xia L."/>
            <person name="Froenicke L."/>
            <person name="Lavelle D.O."/>
            <person name="Truco M.J."/>
            <person name="Xia R."/>
            <person name="Zhu S."/>
            <person name="Xu C."/>
            <person name="Xu H."/>
            <person name="Xu X."/>
            <person name="Cox K."/>
            <person name="Korf I."/>
            <person name="Meyers B.C."/>
            <person name="Michelmore R.W."/>
        </authorList>
    </citation>
    <scope>NUCLEOTIDE SEQUENCE [LARGE SCALE GENOMIC DNA]</scope>
    <source>
        <strain evidence="3">cv. Salinas</strain>
        <tissue evidence="2">Seedlings</tissue>
    </source>
</reference>
<keyword evidence="1" id="KW-0472">Membrane</keyword>
<evidence type="ECO:0000313" key="3">
    <source>
        <dbReference type="Proteomes" id="UP000235145"/>
    </source>
</evidence>
<evidence type="ECO:0000313" key="2">
    <source>
        <dbReference type="EMBL" id="KAJ0223214.1"/>
    </source>
</evidence>
<evidence type="ECO:0000256" key="1">
    <source>
        <dbReference type="SAM" id="Phobius"/>
    </source>
</evidence>
<gene>
    <name evidence="2" type="ORF">LSAT_V11C200076360</name>
</gene>
<accession>A0A9R1WG66</accession>
<comment type="caution">
    <text evidence="2">The sequence shown here is derived from an EMBL/GenBank/DDBJ whole genome shotgun (WGS) entry which is preliminary data.</text>
</comment>
<dbReference type="PANTHER" id="PTHR33116">
    <property type="entry name" value="REVERSE TRANSCRIPTASE ZINC-BINDING DOMAIN-CONTAINING PROTEIN-RELATED-RELATED"/>
    <property type="match status" value="1"/>
</dbReference>